<keyword evidence="6" id="KW-1185">Reference proteome</keyword>
<evidence type="ECO:0000259" key="4">
    <source>
        <dbReference type="PROSITE" id="PS50198"/>
    </source>
</evidence>
<keyword evidence="1 5" id="KW-0413">Isomerase</keyword>
<dbReference type="RefSeq" id="WP_006038180.1">
    <property type="nucleotide sequence ID" value="NZ_AEDD01000005.1"/>
</dbReference>
<dbReference type="eggNOG" id="COG0760">
    <property type="taxonomic scope" value="Bacteria"/>
</dbReference>
<dbReference type="AlphaFoldDB" id="E0I947"/>
<evidence type="ECO:0000256" key="3">
    <source>
        <dbReference type="SAM" id="SignalP"/>
    </source>
</evidence>
<keyword evidence="3" id="KW-0732">Signal</keyword>
<feature type="region of interest" description="Disordered" evidence="2">
    <location>
        <begin position="325"/>
        <end position="364"/>
    </location>
</feature>
<dbReference type="Proteomes" id="UP000005387">
    <property type="component" value="Unassembled WGS sequence"/>
</dbReference>
<dbReference type="Gene3D" id="3.10.50.40">
    <property type="match status" value="1"/>
</dbReference>
<dbReference type="EMBL" id="AEDD01000005">
    <property type="protein sequence ID" value="EFM10931.1"/>
    <property type="molecule type" value="Genomic_DNA"/>
</dbReference>
<feature type="signal peptide" evidence="3">
    <location>
        <begin position="1"/>
        <end position="31"/>
    </location>
</feature>
<dbReference type="SUPFAM" id="SSF109998">
    <property type="entry name" value="Triger factor/SurA peptide-binding domain-like"/>
    <property type="match status" value="1"/>
</dbReference>
<evidence type="ECO:0000256" key="1">
    <source>
        <dbReference type="PROSITE-ProRule" id="PRU00278"/>
    </source>
</evidence>
<organism evidence="5 6">
    <name type="scientific">Paenibacillus curdlanolyticus YK9</name>
    <dbReference type="NCBI Taxonomy" id="717606"/>
    <lineage>
        <taxon>Bacteria</taxon>
        <taxon>Bacillati</taxon>
        <taxon>Bacillota</taxon>
        <taxon>Bacilli</taxon>
        <taxon>Bacillales</taxon>
        <taxon>Paenibacillaceae</taxon>
        <taxon>Paenibacillus</taxon>
    </lineage>
</organism>
<gene>
    <name evidence="5" type="ORF">PaecuDRAFT_2181</name>
</gene>
<dbReference type="InterPro" id="IPR027304">
    <property type="entry name" value="Trigger_fact/SurA_dom_sf"/>
</dbReference>
<dbReference type="PANTHER" id="PTHR47245:SF2">
    <property type="entry name" value="PEPTIDYL-PROLYL CIS-TRANS ISOMERASE HP_0175-RELATED"/>
    <property type="match status" value="1"/>
</dbReference>
<name>E0I947_9BACL</name>
<feature type="domain" description="PpiC" evidence="4">
    <location>
        <begin position="182"/>
        <end position="287"/>
    </location>
</feature>
<dbReference type="SUPFAM" id="SSF54534">
    <property type="entry name" value="FKBP-like"/>
    <property type="match status" value="1"/>
</dbReference>
<evidence type="ECO:0000256" key="2">
    <source>
        <dbReference type="SAM" id="MobiDB-lite"/>
    </source>
</evidence>
<dbReference type="PROSITE" id="PS51257">
    <property type="entry name" value="PROKAR_LIPOPROTEIN"/>
    <property type="match status" value="1"/>
</dbReference>
<dbReference type="InterPro" id="IPR050245">
    <property type="entry name" value="PrsA_foldase"/>
</dbReference>
<accession>E0I947</accession>
<dbReference type="Pfam" id="PF13616">
    <property type="entry name" value="Rotamase_3"/>
    <property type="match status" value="1"/>
</dbReference>
<reference evidence="5 6" key="1">
    <citation type="submission" date="2010-07" db="EMBL/GenBank/DDBJ databases">
        <title>The draft genome of Paenibacillus curdlanolyticus YK9.</title>
        <authorList>
            <consortium name="US DOE Joint Genome Institute (JGI-PGF)"/>
            <person name="Lucas S."/>
            <person name="Copeland A."/>
            <person name="Lapidus A."/>
            <person name="Cheng J.-F."/>
            <person name="Bruce D."/>
            <person name="Goodwin L."/>
            <person name="Pitluck S."/>
            <person name="Land M.L."/>
            <person name="Hauser L."/>
            <person name="Chang Y.-J."/>
            <person name="Jeffries C."/>
            <person name="Anderson I.J."/>
            <person name="Johnson E."/>
            <person name="Loganathan U."/>
            <person name="Mulhopadhyay B."/>
            <person name="Kyrpides N."/>
            <person name="Woyke T.J."/>
        </authorList>
    </citation>
    <scope>NUCLEOTIDE SEQUENCE [LARGE SCALE GENOMIC DNA]</scope>
    <source>
        <strain evidence="5 6">YK9</strain>
    </source>
</reference>
<dbReference type="InterPro" id="IPR046357">
    <property type="entry name" value="PPIase_dom_sf"/>
</dbReference>
<feature type="chain" id="PRO_5003136293" evidence="3">
    <location>
        <begin position="32"/>
        <end position="364"/>
    </location>
</feature>
<dbReference type="PANTHER" id="PTHR47245">
    <property type="entry name" value="PEPTIDYLPROLYL ISOMERASE"/>
    <property type="match status" value="1"/>
</dbReference>
<dbReference type="InterPro" id="IPR000297">
    <property type="entry name" value="PPIase_PpiC"/>
</dbReference>
<dbReference type="STRING" id="717606.PaecuDRAFT_2181"/>
<proteinExistence type="predicted"/>
<feature type="compositionally biased region" description="Basic and acidic residues" evidence="2">
    <location>
        <begin position="329"/>
        <end position="350"/>
    </location>
</feature>
<protein>
    <submittedName>
        <fullName evidence="5">PpiC-type peptidyl-prolyl cis-trans isomerase</fullName>
    </submittedName>
</protein>
<sequence>MLHNKQQRSRSGRRGFIAALVLLLALSVALAACGKKTDDTKAPASGEGKVIAEYKDGTVTDKEFDRYLGFFSLVNEQAEMYLTVPSMKEQFLREYIGYKVLYSRVDEKSKDSSKEEVDKFVDQFKQTADSNAEMKAKMEKSGLTVDNAAWYYRMIVSVMDHSEQNVKDADMKAIYDKAPSDFNNITVRHILIGFKDPSTGKEKLSKADALKKAQEVKQKLEAGGDWAALAKQYSDDEGSKDKGGLYENQEPRVWVEAFKKAANTQEIGKIGDPVETEYGYHVMKVEKRETRTWEQVPQATKDELRKSASTTVLNDFMTKELPGLITKVDLPKEETTGTKEGGTDAGKDAGTDSGAATEKKEETK</sequence>
<dbReference type="OrthoDB" id="14196at2"/>
<dbReference type="GO" id="GO:0003755">
    <property type="term" value="F:peptidyl-prolyl cis-trans isomerase activity"/>
    <property type="evidence" value="ECO:0007669"/>
    <property type="project" value="UniProtKB-KW"/>
</dbReference>
<evidence type="ECO:0000313" key="5">
    <source>
        <dbReference type="EMBL" id="EFM10931.1"/>
    </source>
</evidence>
<evidence type="ECO:0000313" key="6">
    <source>
        <dbReference type="Proteomes" id="UP000005387"/>
    </source>
</evidence>
<keyword evidence="1" id="KW-0697">Rotamase</keyword>
<dbReference type="PROSITE" id="PS50198">
    <property type="entry name" value="PPIC_PPIASE_2"/>
    <property type="match status" value="1"/>
</dbReference>